<proteinExistence type="predicted"/>
<organism evidence="2 3">
    <name type="scientific">Pleurodeles waltl</name>
    <name type="common">Iberian ribbed newt</name>
    <dbReference type="NCBI Taxonomy" id="8319"/>
    <lineage>
        <taxon>Eukaryota</taxon>
        <taxon>Metazoa</taxon>
        <taxon>Chordata</taxon>
        <taxon>Craniata</taxon>
        <taxon>Vertebrata</taxon>
        <taxon>Euteleostomi</taxon>
        <taxon>Amphibia</taxon>
        <taxon>Batrachia</taxon>
        <taxon>Caudata</taxon>
        <taxon>Salamandroidea</taxon>
        <taxon>Salamandridae</taxon>
        <taxon>Pleurodelinae</taxon>
        <taxon>Pleurodeles</taxon>
    </lineage>
</organism>
<dbReference type="Proteomes" id="UP001066276">
    <property type="component" value="Chromosome 1_2"/>
</dbReference>
<dbReference type="EMBL" id="JANPWB010000002">
    <property type="protein sequence ID" value="KAJ1208525.1"/>
    <property type="molecule type" value="Genomic_DNA"/>
</dbReference>
<reference evidence="2" key="1">
    <citation type="journal article" date="2022" name="bioRxiv">
        <title>Sequencing and chromosome-scale assembly of the giantPleurodeles waltlgenome.</title>
        <authorList>
            <person name="Brown T."/>
            <person name="Elewa A."/>
            <person name="Iarovenko S."/>
            <person name="Subramanian E."/>
            <person name="Araus A.J."/>
            <person name="Petzold A."/>
            <person name="Susuki M."/>
            <person name="Suzuki K.-i.T."/>
            <person name="Hayashi T."/>
            <person name="Toyoda A."/>
            <person name="Oliveira C."/>
            <person name="Osipova E."/>
            <person name="Leigh N.D."/>
            <person name="Simon A."/>
            <person name="Yun M.H."/>
        </authorList>
    </citation>
    <scope>NUCLEOTIDE SEQUENCE</scope>
    <source>
        <strain evidence="2">20211129_DDA</strain>
        <tissue evidence="2">Liver</tissue>
    </source>
</reference>
<evidence type="ECO:0000256" key="1">
    <source>
        <dbReference type="SAM" id="MobiDB-lite"/>
    </source>
</evidence>
<evidence type="ECO:0000313" key="3">
    <source>
        <dbReference type="Proteomes" id="UP001066276"/>
    </source>
</evidence>
<protein>
    <submittedName>
        <fullName evidence="2">Uncharacterized protein</fullName>
    </submittedName>
</protein>
<sequence>MVGGNKTEIDKGQGHTLIEGTKGSPTLVGGADQEQEEVVFGAALPRPFKESAGYQPLMPVQKQTVTGEDPVAEICPNKTRIQNQLYCQETTGRTLRPATPQEEHGSHTYMASYYSSSEGSDNPKFVEMFLATLEDKYKLRERQERAYPKMPYSPQNRGL</sequence>
<keyword evidence="3" id="KW-1185">Reference proteome</keyword>
<comment type="caution">
    <text evidence="2">The sequence shown here is derived from an EMBL/GenBank/DDBJ whole genome shotgun (WGS) entry which is preliminary data.</text>
</comment>
<evidence type="ECO:0000313" key="2">
    <source>
        <dbReference type="EMBL" id="KAJ1208525.1"/>
    </source>
</evidence>
<dbReference type="AlphaFoldDB" id="A0AAV7W6L3"/>
<gene>
    <name evidence="2" type="ORF">NDU88_003909</name>
</gene>
<feature type="region of interest" description="Disordered" evidence="1">
    <location>
        <begin position="1"/>
        <end position="29"/>
    </location>
</feature>
<name>A0AAV7W6L3_PLEWA</name>
<accession>A0AAV7W6L3</accession>